<dbReference type="AlphaFoldDB" id="A0A7Y4KG11"/>
<sequence>MATILIAAGSTPGHINPALKIARALQSRGHRIHFWGPLDAQEPIRAEGFDFVPLFPDLFPEGDLREVGALRARRDRWGQLRHMRRHMGRVRRMMEAMLEGELDEVFQRLRPDLFLCDVIERFLPVVAHGNGVPTVLVNTTVPTVPPPRQPGPSSRSPVDRAMGAVRAGLRRVLEQAGVGLGIIPPTASFITNLARKYGYPLDEGDGPGRLHLPSMPRVVLCPGEFVETGATPRPENLHFLGPCIALDRQEPDFDWARLQEGRPLILVALGSVPFVLKRQQDFLRVLGDAAALRPDWQFVVSAGPLTDLKLLERGAPNLIAASEVPQLKLLQRATAMVTHCGFNSTKEAIYFGVPMVALPFQNDQPRVARLVTHHGLGVRGSPFDVTAEGLVALLDQVVTQPGYRQAVQAMSARFREAESPLEVARTLERLLAEARRPEPHPNVA</sequence>
<dbReference type="GO" id="GO:0016758">
    <property type="term" value="F:hexosyltransferase activity"/>
    <property type="evidence" value="ECO:0007669"/>
    <property type="project" value="UniProtKB-ARBA"/>
</dbReference>
<gene>
    <name evidence="3" type="ORF">HMI49_08310</name>
</gene>
<keyword evidence="3" id="KW-0808">Transferase</keyword>
<dbReference type="EMBL" id="JABFJV010000031">
    <property type="protein sequence ID" value="NOK33193.1"/>
    <property type="molecule type" value="Genomic_DNA"/>
</dbReference>
<dbReference type="RefSeq" id="WP_171433801.1">
    <property type="nucleotide sequence ID" value="NZ_JABFJV010000031.1"/>
</dbReference>
<dbReference type="GO" id="GO:0017000">
    <property type="term" value="P:antibiotic biosynthetic process"/>
    <property type="evidence" value="ECO:0007669"/>
    <property type="project" value="UniProtKB-ARBA"/>
</dbReference>
<dbReference type="InterPro" id="IPR010610">
    <property type="entry name" value="EryCIII-like_C"/>
</dbReference>
<dbReference type="GO" id="GO:0008194">
    <property type="term" value="F:UDP-glycosyltransferase activity"/>
    <property type="evidence" value="ECO:0007669"/>
    <property type="project" value="InterPro"/>
</dbReference>
<evidence type="ECO:0000259" key="2">
    <source>
        <dbReference type="Pfam" id="PF06722"/>
    </source>
</evidence>
<evidence type="ECO:0000313" key="4">
    <source>
        <dbReference type="Proteomes" id="UP000563426"/>
    </source>
</evidence>
<dbReference type="PANTHER" id="PTHR48050:SF13">
    <property type="entry name" value="STEROL 3-BETA-GLUCOSYLTRANSFERASE UGT80A2"/>
    <property type="match status" value="1"/>
</dbReference>
<comment type="caution">
    <text evidence="3">The sequence shown here is derived from an EMBL/GenBank/DDBJ whole genome shotgun (WGS) entry which is preliminary data.</text>
</comment>
<dbReference type="Pfam" id="PF06722">
    <property type="entry name" value="EryCIII-like_C"/>
    <property type="match status" value="1"/>
</dbReference>
<evidence type="ECO:0000313" key="3">
    <source>
        <dbReference type="EMBL" id="NOK33193.1"/>
    </source>
</evidence>
<keyword evidence="4" id="KW-1185">Reference proteome</keyword>
<dbReference type="SUPFAM" id="SSF53756">
    <property type="entry name" value="UDP-Glycosyltransferase/glycogen phosphorylase"/>
    <property type="match status" value="1"/>
</dbReference>
<protein>
    <submittedName>
        <fullName evidence="3">Glycosyltransferase family 1 protein</fullName>
    </submittedName>
</protein>
<dbReference type="InterPro" id="IPR002213">
    <property type="entry name" value="UDP_glucos_trans"/>
</dbReference>
<dbReference type="CDD" id="cd03784">
    <property type="entry name" value="GT1_Gtf-like"/>
    <property type="match status" value="1"/>
</dbReference>
<organism evidence="3 4">
    <name type="scientific">Corallococcus exercitus</name>
    <dbReference type="NCBI Taxonomy" id="2316736"/>
    <lineage>
        <taxon>Bacteria</taxon>
        <taxon>Pseudomonadati</taxon>
        <taxon>Myxococcota</taxon>
        <taxon>Myxococcia</taxon>
        <taxon>Myxococcales</taxon>
        <taxon>Cystobacterineae</taxon>
        <taxon>Myxococcaceae</taxon>
        <taxon>Corallococcus</taxon>
    </lineage>
</organism>
<reference evidence="3 4" key="1">
    <citation type="submission" date="2020-05" db="EMBL/GenBank/DDBJ databases">
        <authorList>
            <person name="Whitworth D."/>
        </authorList>
    </citation>
    <scope>NUCLEOTIDE SEQUENCE [LARGE SCALE GENOMIC DNA]</scope>
    <source>
        <strain evidence="3 4">AB043B</strain>
    </source>
</reference>
<proteinExistence type="predicted"/>
<feature type="domain" description="Erythromycin biosynthesis protein CIII-like C-terminal" evidence="2">
    <location>
        <begin position="316"/>
        <end position="430"/>
    </location>
</feature>
<accession>A0A7Y4KG11</accession>
<dbReference type="Proteomes" id="UP000563426">
    <property type="component" value="Unassembled WGS sequence"/>
</dbReference>
<feature type="region of interest" description="Disordered" evidence="1">
    <location>
        <begin position="140"/>
        <end position="159"/>
    </location>
</feature>
<dbReference type="Gene3D" id="3.40.50.2000">
    <property type="entry name" value="Glycogen Phosphorylase B"/>
    <property type="match status" value="2"/>
</dbReference>
<name>A0A7Y4KG11_9BACT</name>
<evidence type="ECO:0000256" key="1">
    <source>
        <dbReference type="SAM" id="MobiDB-lite"/>
    </source>
</evidence>
<dbReference type="InterPro" id="IPR050426">
    <property type="entry name" value="Glycosyltransferase_28"/>
</dbReference>
<dbReference type="PANTHER" id="PTHR48050">
    <property type="entry name" value="STEROL 3-BETA-GLUCOSYLTRANSFERASE"/>
    <property type="match status" value="1"/>
</dbReference>